<organism evidence="1 2">
    <name type="scientific">Thiorhodococcus minor</name>
    <dbReference type="NCBI Taxonomy" id="57489"/>
    <lineage>
        <taxon>Bacteria</taxon>
        <taxon>Pseudomonadati</taxon>
        <taxon>Pseudomonadota</taxon>
        <taxon>Gammaproteobacteria</taxon>
        <taxon>Chromatiales</taxon>
        <taxon>Chromatiaceae</taxon>
        <taxon>Thiorhodococcus</taxon>
    </lineage>
</organism>
<evidence type="ECO:0000313" key="1">
    <source>
        <dbReference type="EMBL" id="NEV64431.1"/>
    </source>
</evidence>
<protein>
    <submittedName>
        <fullName evidence="1">Uncharacterized protein</fullName>
    </submittedName>
</protein>
<keyword evidence="2" id="KW-1185">Reference proteome</keyword>
<dbReference type="EMBL" id="JAAIJQ010000090">
    <property type="protein sequence ID" value="NEV64431.1"/>
    <property type="molecule type" value="Genomic_DNA"/>
</dbReference>
<gene>
    <name evidence="1" type="ORF">G3446_21570</name>
</gene>
<evidence type="ECO:0000313" key="2">
    <source>
        <dbReference type="Proteomes" id="UP000483379"/>
    </source>
</evidence>
<dbReference type="AlphaFoldDB" id="A0A6M0K562"/>
<reference evidence="1 2" key="1">
    <citation type="submission" date="2020-02" db="EMBL/GenBank/DDBJ databases">
        <title>Genome sequences of Thiorhodococcus mannitoliphagus and Thiorhodococcus minor, purple sulfur photosynthetic bacteria in the gammaproteobacterial family, Chromatiaceae.</title>
        <authorList>
            <person name="Aviles F.A."/>
            <person name="Meyer T.E."/>
            <person name="Kyndt J.A."/>
        </authorList>
    </citation>
    <scope>NUCLEOTIDE SEQUENCE [LARGE SCALE GENOMIC DNA]</scope>
    <source>
        <strain evidence="1 2">DSM 11518</strain>
    </source>
</reference>
<proteinExistence type="predicted"/>
<dbReference type="RefSeq" id="WP_164455165.1">
    <property type="nucleotide sequence ID" value="NZ_JAAIJQ010000090.1"/>
</dbReference>
<accession>A0A6M0K562</accession>
<sequence>MPEARFNAVLGGSHHLDLTLDLPTDFPTGEVEIIVRSAQPIEPPDAGLEALFAAIDRMPRRRLTKEEIDTYIAEERASWD</sequence>
<name>A0A6M0K562_9GAMM</name>
<comment type="caution">
    <text evidence="1">The sequence shown here is derived from an EMBL/GenBank/DDBJ whole genome shotgun (WGS) entry which is preliminary data.</text>
</comment>
<dbReference type="Proteomes" id="UP000483379">
    <property type="component" value="Unassembled WGS sequence"/>
</dbReference>